<dbReference type="EMBL" id="LAZR01000316">
    <property type="protein sequence ID" value="KKN75070.1"/>
    <property type="molecule type" value="Genomic_DNA"/>
</dbReference>
<name>A0A0F9T1B2_9ZZZZ</name>
<reference evidence="1" key="1">
    <citation type="journal article" date="2015" name="Nature">
        <title>Complex archaea that bridge the gap between prokaryotes and eukaryotes.</title>
        <authorList>
            <person name="Spang A."/>
            <person name="Saw J.H."/>
            <person name="Jorgensen S.L."/>
            <person name="Zaremba-Niedzwiedzka K."/>
            <person name="Martijn J."/>
            <person name="Lind A.E."/>
            <person name="van Eijk R."/>
            <person name="Schleper C."/>
            <person name="Guy L."/>
            <person name="Ettema T.J."/>
        </authorList>
    </citation>
    <scope>NUCLEOTIDE SEQUENCE</scope>
</reference>
<accession>A0A0F9T1B2</accession>
<protein>
    <submittedName>
        <fullName evidence="1">Uncharacterized protein</fullName>
    </submittedName>
</protein>
<comment type="caution">
    <text evidence="1">The sequence shown here is derived from an EMBL/GenBank/DDBJ whole genome shotgun (WGS) entry which is preliminary data.</text>
</comment>
<dbReference type="AlphaFoldDB" id="A0A0F9T1B2"/>
<proteinExistence type="predicted"/>
<organism evidence="1">
    <name type="scientific">marine sediment metagenome</name>
    <dbReference type="NCBI Taxonomy" id="412755"/>
    <lineage>
        <taxon>unclassified sequences</taxon>
        <taxon>metagenomes</taxon>
        <taxon>ecological metagenomes</taxon>
    </lineage>
</organism>
<gene>
    <name evidence="1" type="ORF">LCGC14_0384440</name>
</gene>
<sequence length="216" mass="23372">MTARLKKAGCLVLALLLISTTAWGLSSRANEVITGEWRFMKPVRFNNVKYTWPSADGSSTEVLQTDGSGTLSWVANAGGNTDWENIGDPSGANAIDMTTYATTFDFGGTVDMFTLEFTAAFADVSGMVLEQKTGDPTDGTLLELKLADNDPDFLSMKTSGTEVLNVTDDGVLTLSPANSPTTIRLCFPRARRQRRRFWLQIPTTPTPLAPATMTSC</sequence>
<evidence type="ECO:0000313" key="1">
    <source>
        <dbReference type="EMBL" id="KKN75070.1"/>
    </source>
</evidence>